<dbReference type="SMART" id="SM00028">
    <property type="entry name" value="TPR"/>
    <property type="match status" value="2"/>
</dbReference>
<dbReference type="Gene3D" id="1.20.1540.10">
    <property type="entry name" value="Rhomboid-like"/>
    <property type="match status" value="1"/>
</dbReference>
<feature type="transmembrane region" description="Helical" evidence="9">
    <location>
        <begin position="287"/>
        <end position="305"/>
    </location>
</feature>
<evidence type="ECO:0000259" key="10">
    <source>
        <dbReference type="Pfam" id="PF01694"/>
    </source>
</evidence>
<evidence type="ECO:0000313" key="12">
    <source>
        <dbReference type="Proteomes" id="UP000460949"/>
    </source>
</evidence>
<feature type="region of interest" description="Disordered" evidence="8">
    <location>
        <begin position="486"/>
        <end position="510"/>
    </location>
</feature>
<dbReference type="AlphaFoldDB" id="A0A845DTA9"/>
<dbReference type="Proteomes" id="UP000460949">
    <property type="component" value="Unassembled WGS sequence"/>
</dbReference>
<evidence type="ECO:0000256" key="6">
    <source>
        <dbReference type="ARBA" id="ARBA00023136"/>
    </source>
</evidence>
<dbReference type="PANTHER" id="PTHR43731:SF14">
    <property type="entry name" value="PRESENILIN-ASSOCIATED RHOMBOID-LIKE PROTEIN, MITOCHONDRIAL"/>
    <property type="match status" value="1"/>
</dbReference>
<feature type="repeat" description="TPR" evidence="7">
    <location>
        <begin position="465"/>
        <end position="498"/>
    </location>
</feature>
<evidence type="ECO:0000256" key="3">
    <source>
        <dbReference type="ARBA" id="ARBA00022692"/>
    </source>
</evidence>
<dbReference type="EMBL" id="WMET01000001">
    <property type="protein sequence ID" value="MYL19775.1"/>
    <property type="molecule type" value="Genomic_DNA"/>
</dbReference>
<proteinExistence type="inferred from homology"/>
<comment type="subcellular location">
    <subcellularLocation>
        <location evidence="1">Membrane</location>
        <topology evidence="1">Multi-pass membrane protein</topology>
    </subcellularLocation>
</comment>
<keyword evidence="5 9" id="KW-1133">Transmembrane helix</keyword>
<name>A0A845DTA9_9BACI</name>
<evidence type="ECO:0000256" key="5">
    <source>
        <dbReference type="ARBA" id="ARBA00022989"/>
    </source>
</evidence>
<dbReference type="GO" id="GO:0016020">
    <property type="term" value="C:membrane"/>
    <property type="evidence" value="ECO:0007669"/>
    <property type="project" value="UniProtKB-SubCell"/>
</dbReference>
<evidence type="ECO:0000256" key="9">
    <source>
        <dbReference type="SAM" id="Phobius"/>
    </source>
</evidence>
<feature type="repeat" description="TPR" evidence="7">
    <location>
        <begin position="431"/>
        <end position="464"/>
    </location>
</feature>
<dbReference type="PROSITE" id="PS50293">
    <property type="entry name" value="TPR_REGION"/>
    <property type="match status" value="1"/>
</dbReference>
<dbReference type="RefSeq" id="WP_160836127.1">
    <property type="nucleotide sequence ID" value="NZ_WMET01000001.1"/>
</dbReference>
<keyword evidence="11" id="KW-0645">Protease</keyword>
<gene>
    <name evidence="11" type="ORF">GLW04_07720</name>
</gene>
<feature type="transmembrane region" description="Helical" evidence="9">
    <location>
        <begin position="371"/>
        <end position="391"/>
    </location>
</feature>
<organism evidence="11 12">
    <name type="scientific">Halobacillus litoralis</name>
    <dbReference type="NCBI Taxonomy" id="45668"/>
    <lineage>
        <taxon>Bacteria</taxon>
        <taxon>Bacillati</taxon>
        <taxon>Bacillota</taxon>
        <taxon>Bacilli</taxon>
        <taxon>Bacillales</taxon>
        <taxon>Bacillaceae</taxon>
        <taxon>Halobacillus</taxon>
    </lineage>
</organism>
<dbReference type="PROSITE" id="PS50005">
    <property type="entry name" value="TPR"/>
    <property type="match status" value="2"/>
</dbReference>
<dbReference type="InterPro" id="IPR022764">
    <property type="entry name" value="Peptidase_S54_rhomboid_dom"/>
</dbReference>
<dbReference type="InterPro" id="IPR019734">
    <property type="entry name" value="TPR_rpt"/>
</dbReference>
<comment type="caution">
    <text evidence="11">The sequence shown here is derived from an EMBL/GenBank/DDBJ whole genome shotgun (WGS) entry which is preliminary data.</text>
</comment>
<evidence type="ECO:0000256" key="4">
    <source>
        <dbReference type="ARBA" id="ARBA00022801"/>
    </source>
</evidence>
<feature type="transmembrane region" description="Helical" evidence="9">
    <location>
        <begin position="185"/>
        <end position="207"/>
    </location>
</feature>
<dbReference type="SUPFAM" id="SSF144091">
    <property type="entry name" value="Rhomboid-like"/>
    <property type="match status" value="1"/>
</dbReference>
<evidence type="ECO:0000256" key="1">
    <source>
        <dbReference type="ARBA" id="ARBA00004141"/>
    </source>
</evidence>
<dbReference type="GO" id="GO:0004252">
    <property type="term" value="F:serine-type endopeptidase activity"/>
    <property type="evidence" value="ECO:0007669"/>
    <property type="project" value="InterPro"/>
</dbReference>
<feature type="transmembrane region" description="Helical" evidence="9">
    <location>
        <begin position="341"/>
        <end position="359"/>
    </location>
</feature>
<keyword evidence="4" id="KW-0378">Hydrolase</keyword>
<dbReference type="Gene3D" id="1.25.40.10">
    <property type="entry name" value="Tetratricopeptide repeat domain"/>
    <property type="match status" value="1"/>
</dbReference>
<reference evidence="11 12" key="1">
    <citation type="submission" date="2019-11" db="EMBL/GenBank/DDBJ databases">
        <title>Genome sequences of 17 halophilic strains isolated from different environments.</title>
        <authorList>
            <person name="Furrow R.E."/>
        </authorList>
    </citation>
    <scope>NUCLEOTIDE SEQUENCE [LARGE SCALE GENOMIC DNA]</scope>
    <source>
        <strain evidence="11 12">22511_23_Filter</strain>
    </source>
</reference>
<protein>
    <submittedName>
        <fullName evidence="11">Rhomboid family intramembrane serine protease</fullName>
    </submittedName>
</protein>
<dbReference type="PANTHER" id="PTHR43731">
    <property type="entry name" value="RHOMBOID PROTEASE"/>
    <property type="match status" value="1"/>
</dbReference>
<comment type="similarity">
    <text evidence="2">Belongs to the peptidase S54 family.</text>
</comment>
<evidence type="ECO:0000256" key="8">
    <source>
        <dbReference type="SAM" id="MobiDB-lite"/>
    </source>
</evidence>
<dbReference type="SUPFAM" id="SSF48452">
    <property type="entry name" value="TPR-like"/>
    <property type="match status" value="1"/>
</dbReference>
<evidence type="ECO:0000256" key="7">
    <source>
        <dbReference type="PROSITE-ProRule" id="PRU00339"/>
    </source>
</evidence>
<feature type="transmembrane region" description="Helical" evidence="9">
    <location>
        <begin position="227"/>
        <end position="251"/>
    </location>
</feature>
<dbReference type="InterPro" id="IPR011990">
    <property type="entry name" value="TPR-like_helical_dom_sf"/>
</dbReference>
<evidence type="ECO:0000256" key="2">
    <source>
        <dbReference type="ARBA" id="ARBA00009045"/>
    </source>
</evidence>
<accession>A0A845DTA9</accession>
<feature type="transmembrane region" description="Helical" evidence="9">
    <location>
        <begin position="317"/>
        <end position="335"/>
    </location>
</feature>
<dbReference type="InterPro" id="IPR035952">
    <property type="entry name" value="Rhomboid-like_sf"/>
</dbReference>
<keyword evidence="3 9" id="KW-0812">Transmembrane</keyword>
<dbReference type="GO" id="GO:0006508">
    <property type="term" value="P:proteolysis"/>
    <property type="evidence" value="ECO:0007669"/>
    <property type="project" value="UniProtKB-KW"/>
</dbReference>
<feature type="domain" description="Peptidase S54 rhomboid" evidence="10">
    <location>
        <begin position="224"/>
        <end position="358"/>
    </location>
</feature>
<dbReference type="InterPro" id="IPR050925">
    <property type="entry name" value="Rhomboid_protease_S54"/>
</dbReference>
<feature type="compositionally biased region" description="Polar residues" evidence="8">
    <location>
        <begin position="500"/>
        <end position="510"/>
    </location>
</feature>
<sequence length="510" mass="57957">MFIEQEYYLWKMVDYMVHVHQFQVLHVNTSHGEIWLEKKVNRKNHVLRLSHKQLNWRNELSRELETGYRQLNQNRSLFRGGKLEFHMVFVSEHPPVDEWEDTVKEYNDRKIPLHLYYMSDETKEQALEDLFKPLDIEKPEINGSLREEDMEASLPSMKHQLVKKQREQREAAASIFDYGRPRLTYVLLAVNILVFLYLEMVGSTTSIETLISYGAKYNPAIMDGEWWRILTSTFLHIGFIHLFMNMLALYYLGSAVERIYGTLRFAVIYFAAGLFGGMASFMINPSVAAGASGAIFGLFGALLFFGVQYKQLFLRTMGYNLIVIIGINIAFGVMVPQVDNGAHIGGLIGGFTASAMVHLPKHAMKKWQPAAVLLYAGAMAAMVYLGMTGAFNGEQSRMVVQEVSELNEQESYSDVIQITTQALEEPQGYEAELLFHRSYAYLQSGESAEAEEDLEQVISIAPDLAEAHYNLALLLQQDGELEKAAERASKAAELNPDNADFQQLNEELAQ</sequence>
<feature type="transmembrane region" description="Helical" evidence="9">
    <location>
        <begin position="263"/>
        <end position="281"/>
    </location>
</feature>
<dbReference type="Pfam" id="PF01694">
    <property type="entry name" value="Rhomboid"/>
    <property type="match status" value="1"/>
</dbReference>
<keyword evidence="6 9" id="KW-0472">Membrane</keyword>
<evidence type="ECO:0000313" key="11">
    <source>
        <dbReference type="EMBL" id="MYL19775.1"/>
    </source>
</evidence>
<dbReference type="Pfam" id="PF13414">
    <property type="entry name" value="TPR_11"/>
    <property type="match status" value="1"/>
</dbReference>
<keyword evidence="7" id="KW-0802">TPR repeat</keyword>